<dbReference type="PANTHER" id="PTHR12537">
    <property type="entry name" value="RNA BINDING PROTEIN PUMILIO-RELATED"/>
    <property type="match status" value="1"/>
</dbReference>
<feature type="domain" description="PUM-HD" evidence="4">
    <location>
        <begin position="325"/>
        <end position="662"/>
    </location>
</feature>
<feature type="repeat" description="Pumilio" evidence="2">
    <location>
        <begin position="558"/>
        <end position="593"/>
    </location>
</feature>
<evidence type="ECO:0000256" key="3">
    <source>
        <dbReference type="SAM" id="MobiDB-lite"/>
    </source>
</evidence>
<dbReference type="CDD" id="cd07920">
    <property type="entry name" value="Pumilio"/>
    <property type="match status" value="1"/>
</dbReference>
<dbReference type="InterPro" id="IPR033712">
    <property type="entry name" value="Pumilio_RNA-bd"/>
</dbReference>
<dbReference type="GO" id="GO:0003730">
    <property type="term" value="F:mRNA 3'-UTR binding"/>
    <property type="evidence" value="ECO:0007669"/>
    <property type="project" value="TreeGrafter"/>
</dbReference>
<dbReference type="SUPFAM" id="SSF48371">
    <property type="entry name" value="ARM repeat"/>
    <property type="match status" value="1"/>
</dbReference>
<dbReference type="GO" id="GO:0000288">
    <property type="term" value="P:nuclear-transcribed mRNA catabolic process, deadenylation-dependent decay"/>
    <property type="evidence" value="ECO:0007669"/>
    <property type="project" value="TreeGrafter"/>
</dbReference>
<dbReference type="InterPro" id="IPR001313">
    <property type="entry name" value="Pumilio_RNA-bd_rpt"/>
</dbReference>
<dbReference type="Pfam" id="PF00806">
    <property type="entry name" value="PUF"/>
    <property type="match status" value="6"/>
</dbReference>
<evidence type="ECO:0000256" key="2">
    <source>
        <dbReference type="PROSITE-ProRule" id="PRU00317"/>
    </source>
</evidence>
<feature type="compositionally biased region" description="Low complexity" evidence="3">
    <location>
        <begin position="673"/>
        <end position="689"/>
    </location>
</feature>
<feature type="repeat" description="Pumilio" evidence="2">
    <location>
        <begin position="486"/>
        <end position="521"/>
    </location>
</feature>
<evidence type="ECO:0000256" key="1">
    <source>
        <dbReference type="ARBA" id="ARBA00022737"/>
    </source>
</evidence>
<dbReference type="SMART" id="SM00025">
    <property type="entry name" value="Pumilio"/>
    <property type="match status" value="8"/>
</dbReference>
<feature type="region of interest" description="Disordered" evidence="3">
    <location>
        <begin position="17"/>
        <end position="41"/>
    </location>
</feature>
<evidence type="ECO:0000313" key="6">
    <source>
        <dbReference type="Proteomes" id="UP001358614"/>
    </source>
</evidence>
<dbReference type="InterPro" id="IPR033133">
    <property type="entry name" value="PUM-HD"/>
</dbReference>
<sequence length="749" mass="82158">MSNQHYDPSAELAARMGGIGIGGDDNYPSPQQPNSHGHSPVNTIHSYANIQTPISRVTPSQPYSPYGDQQGYPYYPGTATTGGLGVGVGLDATYAATAGLAGNPNATYGFVPPTPDIMSLPIPQIPSAGYEGSFPAPNEIYGNQQDHRQGLTATQQNPHSTSPLIPRATRQNSRPPPGQSAYSTLQQHANAAAVAAGYYGYQDPRSYWIGQNPNMFMQQGNNRKKDHQNNSYSTRNQTPYSVRTTQRDANNSHFGYNDGITPSRGAFTSHSGSSPYSLGQHGSNNAYQLSQGQGYGGLTGYSHHGCQGAANFVLRSKRLEDPSIVRSALLEDFRLNKIRKWELKDIFGHIAEFSGDQHGSRFIQQKLETATLEDRQRLFDEIMPNAYQLMTDVFGNYVTQKLFEHGDQKQKAALAKKMEGHVLALSMQMYGCRVVQKALEHVLVDQRKTLVSELEGHVLECVRSSNANHVIQRLIILGPPQTVPDAFIGHIEELAKHPYGCRVIQKMFENLDEDMKRTLLDEMHEHTLDLMEDQFGNYVVQSVITVGATADRDKVIEVIKGKVLSLARHKFASNVVEKAILNANKNDQKLLIDELVGIKEDGSNQVGLLLRDAFGNFPLQTALVAASPEQRQELLDLINPILPQIRNTPVGRRLKNRINDFDHEDTDDKSHSADTSTSTSANTSDTETTPGGLTMSRSTSEETGPSSPPEIRHGLRAKSTTPKIGHGNGNDNGVGNGKKEAKTLEDLLK</sequence>
<organism evidence="5 6">
    <name type="scientific">Kwoniella europaea PYCC6329</name>
    <dbReference type="NCBI Taxonomy" id="1423913"/>
    <lineage>
        <taxon>Eukaryota</taxon>
        <taxon>Fungi</taxon>
        <taxon>Dikarya</taxon>
        <taxon>Basidiomycota</taxon>
        <taxon>Agaricomycotina</taxon>
        <taxon>Tremellomycetes</taxon>
        <taxon>Tremellales</taxon>
        <taxon>Cryptococcaceae</taxon>
        <taxon>Kwoniella</taxon>
    </lineage>
</organism>
<dbReference type="KEGG" id="ker:91106814"/>
<name>A0AAX4KUY0_9TREE</name>
<feature type="repeat" description="Pumilio" evidence="2">
    <location>
        <begin position="522"/>
        <end position="557"/>
    </location>
</feature>
<feature type="compositionally biased region" description="Basic and acidic residues" evidence="3">
    <location>
        <begin position="661"/>
        <end position="672"/>
    </location>
</feature>
<keyword evidence="1" id="KW-0677">Repeat</keyword>
<feature type="region of interest" description="Disordered" evidence="3">
    <location>
        <begin position="218"/>
        <end position="241"/>
    </location>
</feature>
<proteinExistence type="predicted"/>
<feature type="compositionally biased region" description="Gly residues" evidence="3">
    <location>
        <begin position="726"/>
        <end position="736"/>
    </location>
</feature>
<dbReference type="PROSITE" id="PS50302">
    <property type="entry name" value="PUM"/>
    <property type="match status" value="6"/>
</dbReference>
<dbReference type="InterPro" id="IPR011989">
    <property type="entry name" value="ARM-like"/>
</dbReference>
<feature type="region of interest" description="Disordered" evidence="3">
    <location>
        <begin position="661"/>
        <end position="749"/>
    </location>
</feature>
<feature type="repeat" description="Pumilio" evidence="2">
    <location>
        <begin position="345"/>
        <end position="380"/>
    </location>
</feature>
<feature type="compositionally biased region" description="Polar residues" evidence="3">
    <location>
        <begin position="151"/>
        <end position="173"/>
    </location>
</feature>
<dbReference type="EMBL" id="CP144091">
    <property type="protein sequence ID" value="WWD09884.1"/>
    <property type="molecule type" value="Genomic_DNA"/>
</dbReference>
<evidence type="ECO:0000259" key="4">
    <source>
        <dbReference type="PROSITE" id="PS50303"/>
    </source>
</evidence>
<dbReference type="Gene3D" id="1.25.10.10">
    <property type="entry name" value="Leucine-rich Repeat Variant"/>
    <property type="match status" value="1"/>
</dbReference>
<evidence type="ECO:0000313" key="5">
    <source>
        <dbReference type="EMBL" id="WWD09884.1"/>
    </source>
</evidence>
<dbReference type="Proteomes" id="UP001358614">
    <property type="component" value="Chromosome 3"/>
</dbReference>
<gene>
    <name evidence="5" type="ORF">V865_008013</name>
</gene>
<dbReference type="AlphaFoldDB" id="A0AAX4KUY0"/>
<keyword evidence="6" id="KW-1185">Reference proteome</keyword>
<accession>A0AAX4KUY0</accession>
<feature type="compositionally biased region" description="Basic and acidic residues" evidence="3">
    <location>
        <begin position="737"/>
        <end position="749"/>
    </location>
</feature>
<dbReference type="GeneID" id="91106814"/>
<dbReference type="PANTHER" id="PTHR12537:SF12">
    <property type="entry name" value="MATERNAL PROTEIN PUMILIO"/>
    <property type="match status" value="1"/>
</dbReference>
<dbReference type="InterPro" id="IPR016024">
    <property type="entry name" value="ARM-type_fold"/>
</dbReference>
<feature type="compositionally biased region" description="Low complexity" evidence="3">
    <location>
        <begin position="696"/>
        <end position="705"/>
    </location>
</feature>
<feature type="compositionally biased region" description="Polar residues" evidence="3">
    <location>
        <begin position="229"/>
        <end position="241"/>
    </location>
</feature>
<reference evidence="5 6" key="1">
    <citation type="submission" date="2024-01" db="EMBL/GenBank/DDBJ databases">
        <title>Comparative genomics of Cryptococcus and Kwoniella reveals pathogenesis evolution and contrasting modes of karyotype evolution via chromosome fusion or intercentromeric recombination.</title>
        <authorList>
            <person name="Coelho M.A."/>
            <person name="David-Palma M."/>
            <person name="Shea T."/>
            <person name="Bowers K."/>
            <person name="McGinley-Smith S."/>
            <person name="Mohammad A.W."/>
            <person name="Gnirke A."/>
            <person name="Yurkov A.M."/>
            <person name="Nowrousian M."/>
            <person name="Sun S."/>
            <person name="Cuomo C.A."/>
            <person name="Heitman J."/>
        </authorList>
    </citation>
    <scope>NUCLEOTIDE SEQUENCE [LARGE SCALE GENOMIC DNA]</scope>
    <source>
        <strain evidence="5 6">PYCC6329</strain>
    </source>
</reference>
<feature type="region of interest" description="Disordered" evidence="3">
    <location>
        <begin position="149"/>
        <end position="182"/>
    </location>
</feature>
<feature type="compositionally biased region" description="Polar residues" evidence="3">
    <location>
        <begin position="28"/>
        <end position="41"/>
    </location>
</feature>
<feature type="repeat" description="Pumilio" evidence="2">
    <location>
        <begin position="417"/>
        <end position="452"/>
    </location>
</feature>
<dbReference type="RefSeq" id="XP_066087851.1">
    <property type="nucleotide sequence ID" value="XM_066231754.1"/>
</dbReference>
<protein>
    <recommendedName>
        <fullName evidence="4">PUM-HD domain-containing protein</fullName>
    </recommendedName>
</protein>
<dbReference type="PROSITE" id="PS50303">
    <property type="entry name" value="PUM_HD"/>
    <property type="match status" value="1"/>
</dbReference>
<dbReference type="GO" id="GO:0005737">
    <property type="term" value="C:cytoplasm"/>
    <property type="evidence" value="ECO:0007669"/>
    <property type="project" value="TreeGrafter"/>
</dbReference>
<feature type="repeat" description="Pumilio" evidence="2">
    <location>
        <begin position="381"/>
        <end position="416"/>
    </location>
</feature>